<evidence type="ECO:0000313" key="6">
    <source>
        <dbReference type="EMBL" id="PTQ52247.1"/>
    </source>
</evidence>
<evidence type="ECO:0000256" key="1">
    <source>
        <dbReference type="ARBA" id="ARBA00023015"/>
    </source>
</evidence>
<organism evidence="6 7">
    <name type="scientific">Hydrogenibacillus schlegelii</name>
    <name type="common">Bacillus schlegelii</name>
    <dbReference type="NCBI Taxonomy" id="1484"/>
    <lineage>
        <taxon>Bacteria</taxon>
        <taxon>Bacillati</taxon>
        <taxon>Bacillota</taxon>
        <taxon>Bacilli</taxon>
        <taxon>Bacillales</taxon>
        <taxon>Bacillales Family X. Incertae Sedis</taxon>
        <taxon>Hydrogenibacillus</taxon>
    </lineage>
</organism>
<feature type="domain" description="HTH gntR-type" evidence="5">
    <location>
        <begin position="13"/>
        <end position="81"/>
    </location>
</feature>
<reference evidence="6 7" key="1">
    <citation type="submission" date="2017-08" db="EMBL/GenBank/DDBJ databases">
        <title>Burning lignite coal seam in the remote Altai Mountains harbors a hydrogen-driven thermophilic microbial community.</title>
        <authorList>
            <person name="Kadnikov V.V."/>
            <person name="Mardanov A.V."/>
            <person name="Ivasenko D."/>
            <person name="Beletsky A.V."/>
            <person name="Karnachuk O.V."/>
            <person name="Ravin N.V."/>
        </authorList>
    </citation>
    <scope>NUCLEOTIDE SEQUENCE [LARGE SCALE GENOMIC DNA]</scope>
    <source>
        <strain evidence="6">AL33</strain>
    </source>
</reference>
<dbReference type="AlphaFoldDB" id="A0A2T5G7U2"/>
<dbReference type="Proteomes" id="UP000244180">
    <property type="component" value="Unassembled WGS sequence"/>
</dbReference>
<gene>
    <name evidence="6" type="ORF">HSCHL_0668</name>
</gene>
<dbReference type="PANTHER" id="PTHR38445">
    <property type="entry name" value="HTH-TYPE TRANSCRIPTIONAL REPRESSOR YTRA"/>
    <property type="match status" value="1"/>
</dbReference>
<evidence type="ECO:0000259" key="5">
    <source>
        <dbReference type="PROSITE" id="PS50949"/>
    </source>
</evidence>
<dbReference type="PANTHER" id="PTHR38445:SF9">
    <property type="entry name" value="HTH-TYPE TRANSCRIPTIONAL REPRESSOR YTRA"/>
    <property type="match status" value="1"/>
</dbReference>
<evidence type="ECO:0000256" key="4">
    <source>
        <dbReference type="SAM" id="MobiDB-lite"/>
    </source>
</evidence>
<sequence length="181" mass="19594">MKGVFDLQGEPGVPVYEQLVRHIKGLIVKGLLRPGDRLPSVRDLSAQVLANPNTVMKAYQELERQGVIATYPGKGTFVAERPPAGEERMQKLRSRLDVLVLEAAFWGVEEAAFQRWVAEAYRRVRGMAPDGRPEPAGATATSDREGKADRAEKAARGEARGAEADGGRNGDAGSGRRSEGL</sequence>
<dbReference type="EMBL" id="PEBV01000029">
    <property type="protein sequence ID" value="PTQ52247.1"/>
    <property type="molecule type" value="Genomic_DNA"/>
</dbReference>
<dbReference type="InterPro" id="IPR000524">
    <property type="entry name" value="Tscrpt_reg_HTH_GntR"/>
</dbReference>
<dbReference type="InterPro" id="IPR036390">
    <property type="entry name" value="WH_DNA-bd_sf"/>
</dbReference>
<dbReference type="GO" id="GO:0003700">
    <property type="term" value="F:DNA-binding transcription factor activity"/>
    <property type="evidence" value="ECO:0007669"/>
    <property type="project" value="InterPro"/>
</dbReference>
<dbReference type="PROSITE" id="PS50949">
    <property type="entry name" value="HTH_GNTR"/>
    <property type="match status" value="1"/>
</dbReference>
<feature type="region of interest" description="Disordered" evidence="4">
    <location>
        <begin position="127"/>
        <end position="181"/>
    </location>
</feature>
<evidence type="ECO:0000256" key="2">
    <source>
        <dbReference type="ARBA" id="ARBA00023125"/>
    </source>
</evidence>
<protein>
    <submittedName>
        <fullName evidence="6">Transcriptional regulator, GntR family</fullName>
    </submittedName>
</protein>
<feature type="compositionally biased region" description="Basic and acidic residues" evidence="4">
    <location>
        <begin position="142"/>
        <end position="181"/>
    </location>
</feature>
<dbReference type="GO" id="GO:0003677">
    <property type="term" value="F:DNA binding"/>
    <property type="evidence" value="ECO:0007669"/>
    <property type="project" value="UniProtKB-KW"/>
</dbReference>
<comment type="caution">
    <text evidence="6">The sequence shown here is derived from an EMBL/GenBank/DDBJ whole genome shotgun (WGS) entry which is preliminary data.</text>
</comment>
<dbReference type="Pfam" id="PF00392">
    <property type="entry name" value="GntR"/>
    <property type="match status" value="1"/>
</dbReference>
<dbReference type="SUPFAM" id="SSF46785">
    <property type="entry name" value="Winged helix' DNA-binding domain"/>
    <property type="match status" value="1"/>
</dbReference>
<accession>A0A2T5G7U2</accession>
<evidence type="ECO:0000313" key="7">
    <source>
        <dbReference type="Proteomes" id="UP000244180"/>
    </source>
</evidence>
<dbReference type="InterPro" id="IPR036388">
    <property type="entry name" value="WH-like_DNA-bd_sf"/>
</dbReference>
<evidence type="ECO:0000256" key="3">
    <source>
        <dbReference type="ARBA" id="ARBA00023163"/>
    </source>
</evidence>
<keyword evidence="3" id="KW-0804">Transcription</keyword>
<dbReference type="CDD" id="cd07377">
    <property type="entry name" value="WHTH_GntR"/>
    <property type="match status" value="1"/>
</dbReference>
<proteinExistence type="predicted"/>
<name>A0A2T5G7U2_HYDSH</name>
<dbReference type="SMART" id="SM00345">
    <property type="entry name" value="HTH_GNTR"/>
    <property type="match status" value="1"/>
</dbReference>
<keyword evidence="1" id="KW-0805">Transcription regulation</keyword>
<keyword evidence="2" id="KW-0238">DNA-binding</keyword>
<dbReference type="Gene3D" id="1.10.10.10">
    <property type="entry name" value="Winged helix-like DNA-binding domain superfamily/Winged helix DNA-binding domain"/>
    <property type="match status" value="1"/>
</dbReference>